<dbReference type="RefSeq" id="WP_062612470.1">
    <property type="nucleotide sequence ID" value="NZ_LNIZ01000001.1"/>
</dbReference>
<dbReference type="STRING" id="59561.AQZ59_00302"/>
<dbReference type="EMBL" id="LNIZ01000001">
    <property type="protein sequence ID" value="KTF04995.1"/>
    <property type="molecule type" value="Genomic_DNA"/>
</dbReference>
<dbReference type="PANTHER" id="PTHR34580:SF1">
    <property type="entry name" value="PROTEIN PAFC"/>
    <property type="match status" value="1"/>
</dbReference>
<dbReference type="PANTHER" id="PTHR34580">
    <property type="match status" value="1"/>
</dbReference>
<evidence type="ECO:0000259" key="1">
    <source>
        <dbReference type="Pfam" id="PF13280"/>
    </source>
</evidence>
<dbReference type="PATRIC" id="fig|59561.3.peg.298"/>
<sequence length="302" mass="33771">MKNERTATERRFSLLVALRRRQPTARQLLSSPAYRDLDAAHAQRYLERDLQDLRASGYRIDVDADNRYILVDQNILVDGTDVEMSLLRSLLGSRDASVMLASAKSAVTKLLSWGDTDTEDFWLAARLPHGDCALTIAPAIQRQCRIAFEYRPTSSQVPTRRVVEPMRLEIHLDAFYLRGYQVSSESGSGSGMRLFKLDRIAGKVEVLDEPITHDAVDAFLTTFTPVDAVVHTMRELPLASQAVQVRELDGGYELTLEGVDRAQLYEELFFYGLDARLVGPPDLTADFEGRVAHLARLGGGDD</sequence>
<dbReference type="AlphaFoldDB" id="A0A0W1KMN2"/>
<keyword evidence="3" id="KW-1185">Reference proteome</keyword>
<gene>
    <name evidence="2" type="ORF">AQZ59_00302</name>
</gene>
<dbReference type="Proteomes" id="UP000054404">
    <property type="component" value="Unassembled WGS sequence"/>
</dbReference>
<accession>A0A0W1KMN2</accession>
<evidence type="ECO:0000313" key="2">
    <source>
        <dbReference type="EMBL" id="KTF04995.1"/>
    </source>
</evidence>
<dbReference type="InterPro" id="IPR026881">
    <property type="entry name" value="WYL_dom"/>
</dbReference>
<dbReference type="PROSITE" id="PS52050">
    <property type="entry name" value="WYL"/>
    <property type="match status" value="1"/>
</dbReference>
<proteinExistence type="predicted"/>
<evidence type="ECO:0000313" key="3">
    <source>
        <dbReference type="Proteomes" id="UP000054404"/>
    </source>
</evidence>
<protein>
    <recommendedName>
        <fullName evidence="1">WYL domain-containing protein</fullName>
    </recommendedName>
</protein>
<name>A0A0W1KMN2_9ACTO</name>
<organism evidence="2 3">
    <name type="scientific">Trueperella bernardiae</name>
    <dbReference type="NCBI Taxonomy" id="59561"/>
    <lineage>
        <taxon>Bacteria</taxon>
        <taxon>Bacillati</taxon>
        <taxon>Actinomycetota</taxon>
        <taxon>Actinomycetes</taxon>
        <taxon>Actinomycetales</taxon>
        <taxon>Actinomycetaceae</taxon>
        <taxon>Trueperella</taxon>
    </lineage>
</organism>
<feature type="domain" description="WYL" evidence="1">
    <location>
        <begin position="135"/>
        <end position="201"/>
    </location>
</feature>
<comment type="caution">
    <text evidence="2">The sequence shown here is derived from an EMBL/GenBank/DDBJ whole genome shotgun (WGS) entry which is preliminary data.</text>
</comment>
<dbReference type="InterPro" id="IPR051534">
    <property type="entry name" value="CBASS_pafABC_assoc_protein"/>
</dbReference>
<dbReference type="Pfam" id="PF13280">
    <property type="entry name" value="WYL"/>
    <property type="match status" value="1"/>
</dbReference>
<reference evidence="2 3" key="1">
    <citation type="submission" date="2015-11" db="EMBL/GenBank/DDBJ databases">
        <title>Draft Genome Sequence of the Type Strain Trueperella bernardiae LCDC 89-0504T, Isolated from Blood Culture.</title>
        <authorList>
            <person name="Bernier A.-M."/>
            <person name="Bernard K."/>
        </authorList>
    </citation>
    <scope>NUCLEOTIDE SEQUENCE [LARGE SCALE GENOMIC DNA]</scope>
    <source>
        <strain evidence="2 3">LCDC 89-0504</strain>
    </source>
</reference>